<dbReference type="AlphaFoldDB" id="A0A552L3N2"/>
<reference evidence="1 2" key="1">
    <citation type="submission" date="2019-01" db="EMBL/GenBank/DDBJ databases">
        <title>Coherence of Microcystis species and biogeography revealed through population genomics.</title>
        <authorList>
            <person name="Perez-Carrascal O.M."/>
            <person name="Terrat Y."/>
            <person name="Giani A."/>
            <person name="Fortin N."/>
            <person name="Tromas N."/>
            <person name="Shapiro B.J."/>
        </authorList>
    </citation>
    <scope>NUCLEOTIDE SEQUENCE [LARGE SCALE GENOMIC DNA]</scope>
    <source>
        <strain evidence="1">Mf_QC_C_20070823_S10D</strain>
    </source>
</reference>
<gene>
    <name evidence="1" type="ORF">EWV45_04665</name>
</gene>
<proteinExistence type="predicted"/>
<accession>A0A552L3N2</accession>
<name>A0A552L3N2_9CHRO</name>
<dbReference type="Proteomes" id="UP000315868">
    <property type="component" value="Unassembled WGS sequence"/>
</dbReference>
<sequence>MVKYYYSVNNPKYLSKINYTYLTTSCLFPIFTRKSILHDYLAVPRPPSPVSTRKSILHDYLMSLQMYPFLDENA</sequence>
<evidence type="ECO:0000313" key="1">
    <source>
        <dbReference type="EMBL" id="TRV14834.1"/>
    </source>
</evidence>
<dbReference type="EMBL" id="SFAM01000033">
    <property type="protein sequence ID" value="TRV14834.1"/>
    <property type="molecule type" value="Genomic_DNA"/>
</dbReference>
<comment type="caution">
    <text evidence="1">The sequence shown here is derived from an EMBL/GenBank/DDBJ whole genome shotgun (WGS) entry which is preliminary data.</text>
</comment>
<evidence type="ECO:0000313" key="2">
    <source>
        <dbReference type="Proteomes" id="UP000315868"/>
    </source>
</evidence>
<protein>
    <submittedName>
        <fullName evidence="1">Uncharacterized protein</fullName>
    </submittedName>
</protein>
<organism evidence="1 2">
    <name type="scientific">Microcystis flos-aquae Mf_QC_C_20070823_S10D</name>
    <dbReference type="NCBI Taxonomy" id="2486236"/>
    <lineage>
        <taxon>Bacteria</taxon>
        <taxon>Bacillati</taxon>
        <taxon>Cyanobacteriota</taxon>
        <taxon>Cyanophyceae</taxon>
        <taxon>Oscillatoriophycideae</taxon>
        <taxon>Chroococcales</taxon>
        <taxon>Microcystaceae</taxon>
        <taxon>Microcystis</taxon>
    </lineage>
</organism>